<protein>
    <submittedName>
        <fullName evidence="1">Uncharacterized protein</fullName>
    </submittedName>
</protein>
<name>A0ACC2HXY4_9PEZI</name>
<sequence length="119" mass="13182">MKLRLGFQHAGIFPNLNYYKWLGAYHGSDTTISFGTYELLDNVANTTSFEVEVSQSMQDHILAFVKDPYHGPQKTMGWNPLVASDPNGGDFIRFGADGKVAQHVDGVEIDGPNTYRNGN</sequence>
<proteinExistence type="predicted"/>
<accession>A0ACC2HXY4</accession>
<keyword evidence="2" id="KW-1185">Reference proteome</keyword>
<evidence type="ECO:0000313" key="1">
    <source>
        <dbReference type="EMBL" id="KAJ8107875.1"/>
    </source>
</evidence>
<dbReference type="EMBL" id="JAPESX010002420">
    <property type="protein sequence ID" value="KAJ8107875.1"/>
    <property type="molecule type" value="Genomic_DNA"/>
</dbReference>
<reference evidence="1" key="1">
    <citation type="submission" date="2022-11" db="EMBL/GenBank/DDBJ databases">
        <title>Genome Sequence of Nemania bipapillata.</title>
        <authorList>
            <person name="Buettner E."/>
        </authorList>
    </citation>
    <scope>NUCLEOTIDE SEQUENCE</scope>
    <source>
        <strain evidence="1">CP14</strain>
    </source>
</reference>
<comment type="caution">
    <text evidence="1">The sequence shown here is derived from an EMBL/GenBank/DDBJ whole genome shotgun (WGS) entry which is preliminary data.</text>
</comment>
<organism evidence="1 2">
    <name type="scientific">Nemania bipapillata</name>
    <dbReference type="NCBI Taxonomy" id="110536"/>
    <lineage>
        <taxon>Eukaryota</taxon>
        <taxon>Fungi</taxon>
        <taxon>Dikarya</taxon>
        <taxon>Ascomycota</taxon>
        <taxon>Pezizomycotina</taxon>
        <taxon>Sordariomycetes</taxon>
        <taxon>Xylariomycetidae</taxon>
        <taxon>Xylariales</taxon>
        <taxon>Xylariaceae</taxon>
        <taxon>Nemania</taxon>
    </lineage>
</organism>
<dbReference type="Proteomes" id="UP001153334">
    <property type="component" value="Unassembled WGS sequence"/>
</dbReference>
<evidence type="ECO:0000313" key="2">
    <source>
        <dbReference type="Proteomes" id="UP001153334"/>
    </source>
</evidence>
<gene>
    <name evidence="1" type="ORF">ONZ43_g6598</name>
</gene>